<organism evidence="1 2">
    <name type="scientific">Methanoculleus methanifontis</name>
    <dbReference type="NCBI Taxonomy" id="2584086"/>
    <lineage>
        <taxon>Archaea</taxon>
        <taxon>Methanobacteriati</taxon>
        <taxon>Methanobacteriota</taxon>
        <taxon>Stenosarchaea group</taxon>
        <taxon>Methanomicrobia</taxon>
        <taxon>Methanomicrobiales</taxon>
        <taxon>Methanomicrobiaceae</taxon>
        <taxon>Methanoculleus</taxon>
    </lineage>
</organism>
<accession>A0ABT8M0J3</accession>
<keyword evidence="2" id="KW-1185">Reference proteome</keyword>
<reference evidence="1" key="1">
    <citation type="submission" date="2019-05" db="EMBL/GenBank/DDBJ databases">
        <title>Isolation and characterization of methanogens from the cold seep sediment at Four-Way Closure Ridge.</title>
        <authorList>
            <person name="You Y.-T."/>
            <person name="Chen S.-C."/>
            <person name="Zhang W.-L."/>
            <person name="Lai M.-C."/>
        </authorList>
    </citation>
    <scope>NUCLEOTIDE SEQUENCE</scope>
    <source>
        <strain evidence="1">FWC-SCC3</strain>
    </source>
</reference>
<sequence>MARILYLQTSGTDTPERLYAPFLLAMTARSMDMDADIYFMIRGVTVVVKGAAEEIQVGNFPPLSEIMQQAISAGVKIYICEQSSRLLGMEDPDFIKEGEVVGAVTFNDLAVDAEAVVTF</sequence>
<evidence type="ECO:0000313" key="2">
    <source>
        <dbReference type="Proteomes" id="UP001168423"/>
    </source>
</evidence>
<dbReference type="PANTHER" id="PTHR34655:SF2">
    <property type="entry name" value="PEROXIREDOXIN FAMILY PROTEIN"/>
    <property type="match status" value="1"/>
</dbReference>
<dbReference type="Proteomes" id="UP001168423">
    <property type="component" value="Unassembled WGS sequence"/>
</dbReference>
<gene>
    <name evidence="1" type="ORF">FGW20_05755</name>
</gene>
<dbReference type="RefSeq" id="WP_301677141.1">
    <property type="nucleotide sequence ID" value="NZ_VCYI01000006.1"/>
</dbReference>
<dbReference type="PANTHER" id="PTHR34655">
    <property type="entry name" value="CONSERVED WITHIN P. AEROPHILUM"/>
    <property type="match status" value="1"/>
</dbReference>
<dbReference type="InterPro" id="IPR003787">
    <property type="entry name" value="Sulphur_relay_DsrE/F-like"/>
</dbReference>
<dbReference type="Gene3D" id="3.40.1260.10">
    <property type="entry name" value="DsrEFH-like"/>
    <property type="match status" value="1"/>
</dbReference>
<name>A0ABT8M0J3_9EURY</name>
<dbReference type="InterPro" id="IPR027396">
    <property type="entry name" value="DsrEFH-like"/>
</dbReference>
<comment type="caution">
    <text evidence="1">The sequence shown here is derived from an EMBL/GenBank/DDBJ whole genome shotgun (WGS) entry which is preliminary data.</text>
</comment>
<dbReference type="SUPFAM" id="SSF75169">
    <property type="entry name" value="DsrEFH-like"/>
    <property type="match status" value="1"/>
</dbReference>
<proteinExistence type="predicted"/>
<dbReference type="Pfam" id="PF02635">
    <property type="entry name" value="DsrE"/>
    <property type="match status" value="1"/>
</dbReference>
<evidence type="ECO:0000313" key="1">
    <source>
        <dbReference type="EMBL" id="MDN7012550.1"/>
    </source>
</evidence>
<dbReference type="EMBL" id="VCYI01000006">
    <property type="protein sequence ID" value="MDN7012550.1"/>
    <property type="molecule type" value="Genomic_DNA"/>
</dbReference>
<protein>
    <submittedName>
        <fullName evidence="1">Sulfur reduction protein DsrE</fullName>
    </submittedName>
</protein>